<dbReference type="CDD" id="cd00590">
    <property type="entry name" value="RRM_SF"/>
    <property type="match status" value="1"/>
</dbReference>
<keyword evidence="3" id="KW-0508">mRNA splicing</keyword>
<protein>
    <recommendedName>
        <fullName evidence="5">RRM domain-containing protein</fullName>
    </recommendedName>
</protein>
<name>A0A9R1UTC3_LACSA</name>
<dbReference type="InterPro" id="IPR035979">
    <property type="entry name" value="RBD_domain_sf"/>
</dbReference>
<dbReference type="Gene3D" id="3.30.70.330">
    <property type="match status" value="1"/>
</dbReference>
<dbReference type="GO" id="GO:0008380">
    <property type="term" value="P:RNA splicing"/>
    <property type="evidence" value="ECO:0007669"/>
    <property type="project" value="UniProtKB-KW"/>
</dbReference>
<sequence>MADQEGWNQVRRRKKYGREFDINGKAVTFYVQNFPPDWSEAALWRMFSRYGAVVDVYIAKKLNRFNKIFGFVRFLRIQDSKSFEKRLNEIIIGTQKIEVNVARFERKEHVTRRRNPQVMGGQHADQTMQPHSYVRSFADAVRGQYQLPTWELGKQVRRMNECHQGKQ</sequence>
<dbReference type="AlphaFoldDB" id="A0A9R1UTC3"/>
<evidence type="ECO:0000256" key="1">
    <source>
        <dbReference type="ARBA" id="ARBA00022664"/>
    </source>
</evidence>
<gene>
    <name evidence="6" type="ORF">LSAT_V11C800414330</name>
</gene>
<evidence type="ECO:0000313" key="7">
    <source>
        <dbReference type="Proteomes" id="UP000235145"/>
    </source>
</evidence>
<dbReference type="SMART" id="SM00360">
    <property type="entry name" value="RRM"/>
    <property type="match status" value="1"/>
</dbReference>
<comment type="caution">
    <text evidence="6">The sequence shown here is derived from an EMBL/GenBank/DDBJ whole genome shotgun (WGS) entry which is preliminary data.</text>
</comment>
<dbReference type="GO" id="GO:0005681">
    <property type="term" value="C:spliceosomal complex"/>
    <property type="evidence" value="ECO:0007669"/>
    <property type="project" value="UniProtKB-KW"/>
</dbReference>
<dbReference type="InterPro" id="IPR050907">
    <property type="entry name" value="SRSF"/>
</dbReference>
<dbReference type="Pfam" id="PF00076">
    <property type="entry name" value="RRM_1"/>
    <property type="match status" value="1"/>
</dbReference>
<keyword evidence="1" id="KW-0507">mRNA processing</keyword>
<accession>A0A9R1UTC3</accession>
<evidence type="ECO:0000313" key="6">
    <source>
        <dbReference type="EMBL" id="KAJ0192747.1"/>
    </source>
</evidence>
<keyword evidence="7" id="KW-1185">Reference proteome</keyword>
<dbReference type="Proteomes" id="UP000235145">
    <property type="component" value="Unassembled WGS sequence"/>
</dbReference>
<proteinExistence type="predicted"/>
<dbReference type="PANTHER" id="PTHR23147">
    <property type="entry name" value="SERINE/ARGININE RICH SPLICING FACTOR"/>
    <property type="match status" value="1"/>
</dbReference>
<feature type="domain" description="RRM" evidence="5">
    <location>
        <begin position="27"/>
        <end position="104"/>
    </location>
</feature>
<keyword evidence="2" id="KW-0747">Spliceosome</keyword>
<dbReference type="EMBL" id="NBSK02000008">
    <property type="protein sequence ID" value="KAJ0192747.1"/>
    <property type="molecule type" value="Genomic_DNA"/>
</dbReference>
<dbReference type="InterPro" id="IPR000504">
    <property type="entry name" value="RRM_dom"/>
</dbReference>
<evidence type="ECO:0000256" key="2">
    <source>
        <dbReference type="ARBA" id="ARBA00022728"/>
    </source>
</evidence>
<keyword evidence="4" id="KW-0694">RNA-binding</keyword>
<dbReference type="InterPro" id="IPR012677">
    <property type="entry name" value="Nucleotide-bd_a/b_plait_sf"/>
</dbReference>
<dbReference type="GO" id="GO:0006397">
    <property type="term" value="P:mRNA processing"/>
    <property type="evidence" value="ECO:0007669"/>
    <property type="project" value="UniProtKB-KW"/>
</dbReference>
<reference evidence="6 7" key="1">
    <citation type="journal article" date="2017" name="Nat. Commun.">
        <title>Genome assembly with in vitro proximity ligation data and whole-genome triplication in lettuce.</title>
        <authorList>
            <person name="Reyes-Chin-Wo S."/>
            <person name="Wang Z."/>
            <person name="Yang X."/>
            <person name="Kozik A."/>
            <person name="Arikit S."/>
            <person name="Song C."/>
            <person name="Xia L."/>
            <person name="Froenicke L."/>
            <person name="Lavelle D.O."/>
            <person name="Truco M.J."/>
            <person name="Xia R."/>
            <person name="Zhu S."/>
            <person name="Xu C."/>
            <person name="Xu H."/>
            <person name="Xu X."/>
            <person name="Cox K."/>
            <person name="Korf I."/>
            <person name="Meyers B.C."/>
            <person name="Michelmore R.W."/>
        </authorList>
    </citation>
    <scope>NUCLEOTIDE SEQUENCE [LARGE SCALE GENOMIC DNA]</scope>
    <source>
        <strain evidence="7">cv. Salinas</strain>
        <tissue evidence="6">Seedlings</tissue>
    </source>
</reference>
<evidence type="ECO:0000256" key="3">
    <source>
        <dbReference type="ARBA" id="ARBA00023187"/>
    </source>
</evidence>
<evidence type="ECO:0000256" key="4">
    <source>
        <dbReference type="PROSITE-ProRule" id="PRU00176"/>
    </source>
</evidence>
<dbReference type="SUPFAM" id="SSF54928">
    <property type="entry name" value="RNA-binding domain, RBD"/>
    <property type="match status" value="1"/>
</dbReference>
<organism evidence="6 7">
    <name type="scientific">Lactuca sativa</name>
    <name type="common">Garden lettuce</name>
    <dbReference type="NCBI Taxonomy" id="4236"/>
    <lineage>
        <taxon>Eukaryota</taxon>
        <taxon>Viridiplantae</taxon>
        <taxon>Streptophyta</taxon>
        <taxon>Embryophyta</taxon>
        <taxon>Tracheophyta</taxon>
        <taxon>Spermatophyta</taxon>
        <taxon>Magnoliopsida</taxon>
        <taxon>eudicotyledons</taxon>
        <taxon>Gunneridae</taxon>
        <taxon>Pentapetalae</taxon>
        <taxon>asterids</taxon>
        <taxon>campanulids</taxon>
        <taxon>Asterales</taxon>
        <taxon>Asteraceae</taxon>
        <taxon>Cichorioideae</taxon>
        <taxon>Cichorieae</taxon>
        <taxon>Lactucinae</taxon>
        <taxon>Lactuca</taxon>
    </lineage>
</organism>
<dbReference type="PROSITE" id="PS50102">
    <property type="entry name" value="RRM"/>
    <property type="match status" value="1"/>
</dbReference>
<dbReference type="GO" id="GO:0003723">
    <property type="term" value="F:RNA binding"/>
    <property type="evidence" value="ECO:0007669"/>
    <property type="project" value="UniProtKB-UniRule"/>
</dbReference>
<evidence type="ECO:0000259" key="5">
    <source>
        <dbReference type="PROSITE" id="PS50102"/>
    </source>
</evidence>